<dbReference type="PANTHER" id="PTHR40037:SF1">
    <property type="entry name" value="PHOSPHOESTERASE SAOUHSC_00951-RELATED"/>
    <property type="match status" value="1"/>
</dbReference>
<dbReference type="Proteomes" id="UP000188603">
    <property type="component" value="Chromosome"/>
</dbReference>
<dbReference type="OrthoDB" id="1524661at2"/>
<feature type="active site" description="Proton donor" evidence="2">
    <location>
        <position position="34"/>
    </location>
</feature>
<evidence type="ECO:0000256" key="1">
    <source>
        <dbReference type="ARBA" id="ARBA00022801"/>
    </source>
</evidence>
<dbReference type="SUPFAM" id="SSF55144">
    <property type="entry name" value="LigT-like"/>
    <property type="match status" value="1"/>
</dbReference>
<dbReference type="HAMAP" id="MF_01444">
    <property type="entry name" value="2H_phosphoesterase_YjcG"/>
    <property type="match status" value="1"/>
</dbReference>
<proteinExistence type="inferred from homology"/>
<dbReference type="InterPro" id="IPR009097">
    <property type="entry name" value="Cyclic_Pdiesterase"/>
</dbReference>
<dbReference type="Pfam" id="PF13563">
    <property type="entry name" value="2_5_RNA_ligase2"/>
    <property type="match status" value="1"/>
</dbReference>
<gene>
    <name evidence="3" type="ORF">B0W44_12045</name>
</gene>
<reference evidence="3 4" key="1">
    <citation type="journal article" date="2015" name="Int. J. Syst. Evol. Microbiol.">
        <title>Novibacillus thermophilus gen. nov., sp. nov., a Gram-staining-negative and moderately thermophilic member of the family Thermoactinomycetaceae.</title>
        <authorList>
            <person name="Yang G."/>
            <person name="Chen J."/>
            <person name="Zhou S."/>
        </authorList>
    </citation>
    <scope>NUCLEOTIDE SEQUENCE [LARGE SCALE GENOMIC DNA]</scope>
    <source>
        <strain evidence="3 4">SG-1</strain>
    </source>
</reference>
<feature type="active site" description="Proton acceptor" evidence="2">
    <location>
        <position position="115"/>
    </location>
</feature>
<feature type="short sequence motif" description="HXTX 2" evidence="2">
    <location>
        <begin position="115"/>
        <end position="118"/>
    </location>
</feature>
<keyword evidence="1 2" id="KW-0378">Hydrolase</keyword>
<feature type="short sequence motif" description="HXTX 1" evidence="2">
    <location>
        <begin position="34"/>
        <end position="37"/>
    </location>
</feature>
<name>A0A1U9K8K3_9BACL</name>
<sequence>MNYGIVIFPPRDVQDLANSFRKRYDPRYSLIPPHITLKYPFQLKERKLEDVVSHLEKVAERTEPFQIEFHKVSTFHPTTNVVYLAIRNEEPVIRLHEQCNEGILYDEETYSYVPHLTIAQEMTNAELNDIYGTLRMKDINITAEIDRFHLLYQMENEMWTVYQTFLFNKKK</sequence>
<dbReference type="RefSeq" id="WP_077720249.1">
    <property type="nucleotide sequence ID" value="NZ_CP019699.1"/>
</dbReference>
<evidence type="ECO:0000313" key="3">
    <source>
        <dbReference type="EMBL" id="AQS56385.1"/>
    </source>
</evidence>
<dbReference type="PANTHER" id="PTHR40037">
    <property type="entry name" value="PHOSPHOESTERASE YJCG-RELATED"/>
    <property type="match status" value="1"/>
</dbReference>
<dbReference type="STRING" id="1471761.B0W44_12045"/>
<organism evidence="3 4">
    <name type="scientific">Novibacillus thermophilus</name>
    <dbReference type="NCBI Taxonomy" id="1471761"/>
    <lineage>
        <taxon>Bacteria</taxon>
        <taxon>Bacillati</taxon>
        <taxon>Bacillota</taxon>
        <taxon>Bacilli</taxon>
        <taxon>Bacillales</taxon>
        <taxon>Thermoactinomycetaceae</taxon>
        <taxon>Novibacillus</taxon>
    </lineage>
</organism>
<dbReference type="NCBIfam" id="NF010223">
    <property type="entry name" value="PRK13679.1"/>
    <property type="match status" value="1"/>
</dbReference>
<keyword evidence="4" id="KW-1185">Reference proteome</keyword>
<evidence type="ECO:0000256" key="2">
    <source>
        <dbReference type="HAMAP-Rule" id="MF_01444"/>
    </source>
</evidence>
<dbReference type="AlphaFoldDB" id="A0A1U9K8K3"/>
<dbReference type="InterPro" id="IPR050580">
    <property type="entry name" value="2H_phosphoesterase_YjcG-like"/>
</dbReference>
<dbReference type="EMBL" id="CP019699">
    <property type="protein sequence ID" value="AQS56385.1"/>
    <property type="molecule type" value="Genomic_DNA"/>
</dbReference>
<dbReference type="Gene3D" id="3.90.1140.10">
    <property type="entry name" value="Cyclic phosphodiesterase"/>
    <property type="match status" value="1"/>
</dbReference>
<comment type="similarity">
    <text evidence="2">Belongs to the 2H phosphoesterase superfamily. YjcG family.</text>
</comment>
<evidence type="ECO:0000313" key="4">
    <source>
        <dbReference type="Proteomes" id="UP000188603"/>
    </source>
</evidence>
<dbReference type="KEGG" id="ntr:B0W44_12045"/>
<dbReference type="GO" id="GO:0016788">
    <property type="term" value="F:hydrolase activity, acting on ester bonds"/>
    <property type="evidence" value="ECO:0007669"/>
    <property type="project" value="UniProtKB-UniRule"/>
</dbReference>
<dbReference type="InterPro" id="IPR022932">
    <property type="entry name" value="YjcG"/>
</dbReference>
<accession>A0A1U9K8K3</accession>
<dbReference type="EC" id="3.1.-.-" evidence="2"/>
<protein>
    <recommendedName>
        <fullName evidence="2">Putative phosphoesterase B0W44_12045</fullName>
        <ecNumber evidence="2">3.1.-.-</ecNumber>
    </recommendedName>
</protein>